<evidence type="ECO:0000313" key="1">
    <source>
        <dbReference type="EMBL" id="MBD8017046.1"/>
    </source>
</evidence>
<reference evidence="1 2" key="1">
    <citation type="submission" date="2020-08" db="EMBL/GenBank/DDBJ databases">
        <title>A Genomic Blueprint of the Chicken Gut Microbiome.</title>
        <authorList>
            <person name="Gilroy R."/>
            <person name="Ravi A."/>
            <person name="Getino M."/>
            <person name="Pursley I."/>
            <person name="Horton D.L."/>
            <person name="Alikhan N.-F."/>
            <person name="Baker D."/>
            <person name="Gharbi K."/>
            <person name="Hall N."/>
            <person name="Watson M."/>
            <person name="Adriaenssens E.M."/>
            <person name="Foster-Nyarko E."/>
            <person name="Jarju S."/>
            <person name="Secka A."/>
            <person name="Antonio M."/>
            <person name="Oren A."/>
            <person name="Chaudhuri R."/>
            <person name="La Ragione R.M."/>
            <person name="Hildebrand F."/>
            <person name="Pallen M.J."/>
        </authorList>
    </citation>
    <scope>NUCLEOTIDE SEQUENCE [LARGE SCALE GENOMIC DNA]</scope>
    <source>
        <strain evidence="1 2">Sa1CVA4</strain>
    </source>
</reference>
<keyword evidence="2" id="KW-1185">Reference proteome</keyword>
<sequence>MQKLSLLFIKDGLQYQILKNKTVLEEHGFYAEDAAAQNSVQEKLKTLLETKKFSQISVISALNHFTLMPEGFAQHDLGYDLIAFNAPVNRDEEELMLSVNKKFGVQFYYTMPKAIYSMIKGLNIPATFNFSGEKFLNSLQARNQKEIHINLYHNQCEFVALDHKKVILYNNLDVNSEVDFLYFIMFTLSKIEFGIAETSFFVYGETTENETFISELRKFVKKIRIVFDNVPKKNFVMAG</sequence>
<evidence type="ECO:0000313" key="2">
    <source>
        <dbReference type="Proteomes" id="UP000626242"/>
    </source>
</evidence>
<dbReference type="CDD" id="cd24013">
    <property type="entry name" value="ASKHA_ATPase_BT3980-like"/>
    <property type="match status" value="1"/>
</dbReference>
<organism evidence="1 2">
    <name type="scientific">Kaistella pullorum</name>
    <dbReference type="NCBI Taxonomy" id="2763074"/>
    <lineage>
        <taxon>Bacteria</taxon>
        <taxon>Pseudomonadati</taxon>
        <taxon>Bacteroidota</taxon>
        <taxon>Flavobacteriia</taxon>
        <taxon>Flavobacteriales</taxon>
        <taxon>Weeksellaceae</taxon>
        <taxon>Chryseobacterium group</taxon>
        <taxon>Kaistella</taxon>
    </lineage>
</organism>
<dbReference type="Gene3D" id="3.30.420.260">
    <property type="match status" value="1"/>
</dbReference>
<comment type="caution">
    <text evidence="1">The sequence shown here is derived from an EMBL/GenBank/DDBJ whole genome shotgun (WGS) entry which is preliminary data.</text>
</comment>
<accession>A0ABR8WK36</accession>
<dbReference type="InterPro" id="IPR024213">
    <property type="entry name" value="DUF3822"/>
</dbReference>
<dbReference type="EMBL" id="JACSPS010000001">
    <property type="protein sequence ID" value="MBD8017046.1"/>
    <property type="molecule type" value="Genomic_DNA"/>
</dbReference>
<dbReference type="Proteomes" id="UP000626242">
    <property type="component" value="Unassembled WGS sequence"/>
</dbReference>
<gene>
    <name evidence="1" type="ORF">H9628_01005</name>
</gene>
<dbReference type="Gene3D" id="3.30.420.250">
    <property type="match status" value="1"/>
</dbReference>
<name>A0ABR8WK36_9FLAO</name>
<protein>
    <submittedName>
        <fullName evidence="1">DUF3822 family protein</fullName>
    </submittedName>
</protein>
<dbReference type="Pfam" id="PF12864">
    <property type="entry name" value="DUF3822"/>
    <property type="match status" value="1"/>
</dbReference>
<dbReference type="RefSeq" id="WP_251832257.1">
    <property type="nucleotide sequence ID" value="NZ_JACSPS010000001.1"/>
</dbReference>
<proteinExistence type="predicted"/>